<organism evidence="2 3">
    <name type="scientific">Elysia crispata</name>
    <name type="common">lettuce slug</name>
    <dbReference type="NCBI Taxonomy" id="231223"/>
    <lineage>
        <taxon>Eukaryota</taxon>
        <taxon>Metazoa</taxon>
        <taxon>Spiralia</taxon>
        <taxon>Lophotrochozoa</taxon>
        <taxon>Mollusca</taxon>
        <taxon>Gastropoda</taxon>
        <taxon>Heterobranchia</taxon>
        <taxon>Euthyneura</taxon>
        <taxon>Panpulmonata</taxon>
        <taxon>Sacoglossa</taxon>
        <taxon>Placobranchoidea</taxon>
        <taxon>Plakobranchidae</taxon>
        <taxon>Elysia</taxon>
    </lineage>
</organism>
<dbReference type="EMBL" id="JAWDGP010003518">
    <property type="protein sequence ID" value="KAK3773713.1"/>
    <property type="molecule type" value="Genomic_DNA"/>
</dbReference>
<evidence type="ECO:0000313" key="3">
    <source>
        <dbReference type="Proteomes" id="UP001283361"/>
    </source>
</evidence>
<keyword evidence="1" id="KW-1133">Transmembrane helix</keyword>
<feature type="transmembrane region" description="Helical" evidence="1">
    <location>
        <begin position="7"/>
        <end position="35"/>
    </location>
</feature>
<sequence>MVSQTIWCAVIGHPVTFSLTMELILFCFALSMMAYYHSVVEDFNKKYQQNLHYGWAAFIFWVFFPLALISVSYLSRSALEFKRSKRNREIYSHVASLGSSGRFRYIISLANMDVDRTMELQNAGEAEEAKDIPTLSSFEASAVLPPRYEDTIKDSISQSSDLSQSPPSYSTATGLRWLNVANLTGSRPTLPRFKAPAVPRP</sequence>
<evidence type="ECO:0000313" key="2">
    <source>
        <dbReference type="EMBL" id="KAK3773713.1"/>
    </source>
</evidence>
<dbReference type="Proteomes" id="UP001283361">
    <property type="component" value="Unassembled WGS sequence"/>
</dbReference>
<comment type="caution">
    <text evidence="2">The sequence shown here is derived from an EMBL/GenBank/DDBJ whole genome shotgun (WGS) entry which is preliminary data.</text>
</comment>
<proteinExistence type="predicted"/>
<feature type="transmembrane region" description="Helical" evidence="1">
    <location>
        <begin position="55"/>
        <end position="75"/>
    </location>
</feature>
<gene>
    <name evidence="2" type="ORF">RRG08_001442</name>
</gene>
<keyword evidence="3" id="KW-1185">Reference proteome</keyword>
<evidence type="ECO:0000256" key="1">
    <source>
        <dbReference type="SAM" id="Phobius"/>
    </source>
</evidence>
<keyword evidence="1" id="KW-0812">Transmembrane</keyword>
<reference evidence="2" key="1">
    <citation type="journal article" date="2023" name="G3 (Bethesda)">
        <title>A reference genome for the long-term kleptoplast-retaining sea slug Elysia crispata morphotype clarki.</title>
        <authorList>
            <person name="Eastman K.E."/>
            <person name="Pendleton A.L."/>
            <person name="Shaikh M.A."/>
            <person name="Suttiyut T."/>
            <person name="Ogas R."/>
            <person name="Tomko P."/>
            <person name="Gavelis G."/>
            <person name="Widhalm J.R."/>
            <person name="Wisecaver J.H."/>
        </authorList>
    </citation>
    <scope>NUCLEOTIDE SEQUENCE</scope>
    <source>
        <strain evidence="2">ECLA1</strain>
    </source>
</reference>
<accession>A0AAE1DLE0</accession>
<name>A0AAE1DLE0_9GAST</name>
<protein>
    <submittedName>
        <fullName evidence="2">Uncharacterized protein</fullName>
    </submittedName>
</protein>
<dbReference type="AlphaFoldDB" id="A0AAE1DLE0"/>
<keyword evidence="1" id="KW-0472">Membrane</keyword>